<protein>
    <submittedName>
        <fullName evidence="3">CSON004362 protein</fullName>
    </submittedName>
</protein>
<dbReference type="AlphaFoldDB" id="A0A336LT85"/>
<organism evidence="3">
    <name type="scientific">Culicoides sonorensis</name>
    <name type="common">Biting midge</name>
    <dbReference type="NCBI Taxonomy" id="179676"/>
    <lineage>
        <taxon>Eukaryota</taxon>
        <taxon>Metazoa</taxon>
        <taxon>Ecdysozoa</taxon>
        <taxon>Arthropoda</taxon>
        <taxon>Hexapoda</taxon>
        <taxon>Insecta</taxon>
        <taxon>Pterygota</taxon>
        <taxon>Neoptera</taxon>
        <taxon>Endopterygota</taxon>
        <taxon>Diptera</taxon>
        <taxon>Nematocera</taxon>
        <taxon>Chironomoidea</taxon>
        <taxon>Ceratopogonidae</taxon>
        <taxon>Ceratopogoninae</taxon>
        <taxon>Culicoides</taxon>
        <taxon>Monoculicoides</taxon>
    </lineage>
</organism>
<evidence type="ECO:0000256" key="1">
    <source>
        <dbReference type="SAM" id="MobiDB-lite"/>
    </source>
</evidence>
<accession>A0A336LT85</accession>
<name>A0A336LT85_CULSO</name>
<proteinExistence type="predicted"/>
<feature type="compositionally biased region" description="Polar residues" evidence="1">
    <location>
        <begin position="108"/>
        <end position="120"/>
    </location>
</feature>
<keyword evidence="2" id="KW-0732">Signal</keyword>
<feature type="compositionally biased region" description="Low complexity" evidence="1">
    <location>
        <begin position="71"/>
        <end position="81"/>
    </location>
</feature>
<reference evidence="3" key="1">
    <citation type="submission" date="2018-07" db="EMBL/GenBank/DDBJ databases">
        <authorList>
            <person name="Quirk P.G."/>
            <person name="Krulwich T.A."/>
        </authorList>
    </citation>
    <scope>NUCLEOTIDE SEQUENCE</scope>
</reference>
<dbReference type="VEuPathDB" id="VectorBase:CSON004362"/>
<sequence length="120" mass="12091">MKFLFLVLFCLVFVMSVLGFPGKPAWAGNPHQGGGSSATSQAQSQALNVNIIANPDGTFAVQQSAAQAEAQAAAQSGAVQSHPGQGHGNKGGNKGNKGGSASAAQSQSQTVNVNINKMIP</sequence>
<evidence type="ECO:0000256" key="2">
    <source>
        <dbReference type="SAM" id="SignalP"/>
    </source>
</evidence>
<feature type="chain" id="PRO_5016360916" evidence="2">
    <location>
        <begin position="20"/>
        <end position="120"/>
    </location>
</feature>
<dbReference type="EMBL" id="UFQT01000185">
    <property type="protein sequence ID" value="SSX21236.1"/>
    <property type="molecule type" value="Genomic_DNA"/>
</dbReference>
<evidence type="ECO:0000313" key="3">
    <source>
        <dbReference type="EMBL" id="SSX21236.1"/>
    </source>
</evidence>
<gene>
    <name evidence="3" type="primary">CSON004362</name>
</gene>
<feature type="compositionally biased region" description="Gly residues" evidence="1">
    <location>
        <begin position="85"/>
        <end position="98"/>
    </location>
</feature>
<feature type="signal peptide" evidence="2">
    <location>
        <begin position="1"/>
        <end position="19"/>
    </location>
</feature>
<feature type="region of interest" description="Disordered" evidence="1">
    <location>
        <begin position="71"/>
        <end position="120"/>
    </location>
</feature>